<name>A0A561QVH6_9HYPH</name>
<sequence>MVRAICLLKRRLDRSPRSFVDLSVFEIPEPLRGSRHLYKYRLALVVNEVCVMRYDNEAGKGDHRHLGSVETPYAFTDVSTLLRDFFTEVERLEKNGDA</sequence>
<protein>
    <submittedName>
        <fullName evidence="1">Uncharacterized protein</fullName>
    </submittedName>
</protein>
<dbReference type="AlphaFoldDB" id="A0A561QVH6"/>
<gene>
    <name evidence="1" type="ORF">FHW37_103227</name>
</gene>
<dbReference type="OrthoDB" id="7451512at2"/>
<organism evidence="1 2">
    <name type="scientific">Neorhizobium alkalisoli</name>
    <dbReference type="NCBI Taxonomy" id="528178"/>
    <lineage>
        <taxon>Bacteria</taxon>
        <taxon>Pseudomonadati</taxon>
        <taxon>Pseudomonadota</taxon>
        <taxon>Alphaproteobacteria</taxon>
        <taxon>Hyphomicrobiales</taxon>
        <taxon>Rhizobiaceae</taxon>
        <taxon>Rhizobium/Agrobacterium group</taxon>
        <taxon>Neorhizobium</taxon>
    </lineage>
</organism>
<keyword evidence="2" id="KW-1185">Reference proteome</keyword>
<accession>A0A561QVH6</accession>
<dbReference type="InterPro" id="IPR045397">
    <property type="entry name" value="TumE-like"/>
</dbReference>
<evidence type="ECO:0000313" key="1">
    <source>
        <dbReference type="EMBL" id="TWF54362.1"/>
    </source>
</evidence>
<proteinExistence type="predicted"/>
<dbReference type="Pfam" id="PF20126">
    <property type="entry name" value="TumE"/>
    <property type="match status" value="1"/>
</dbReference>
<reference evidence="1 2" key="1">
    <citation type="submission" date="2019-06" db="EMBL/GenBank/DDBJ databases">
        <title>Sorghum-associated microbial communities from plants grown in Nebraska, USA.</title>
        <authorList>
            <person name="Schachtman D."/>
        </authorList>
    </citation>
    <scope>NUCLEOTIDE SEQUENCE [LARGE SCALE GENOMIC DNA]</scope>
    <source>
        <strain evidence="1 2">1225</strain>
    </source>
</reference>
<dbReference type="EMBL" id="VIWP01000003">
    <property type="protein sequence ID" value="TWF54362.1"/>
    <property type="molecule type" value="Genomic_DNA"/>
</dbReference>
<dbReference type="Proteomes" id="UP000320653">
    <property type="component" value="Unassembled WGS sequence"/>
</dbReference>
<evidence type="ECO:0000313" key="2">
    <source>
        <dbReference type="Proteomes" id="UP000320653"/>
    </source>
</evidence>
<comment type="caution">
    <text evidence="1">The sequence shown here is derived from an EMBL/GenBank/DDBJ whole genome shotgun (WGS) entry which is preliminary data.</text>
</comment>